<dbReference type="EMBL" id="MZGV01000013">
    <property type="protein sequence ID" value="OPJ62748.1"/>
    <property type="molecule type" value="Genomic_DNA"/>
</dbReference>
<name>A0A1V4IRU4_9CLOT</name>
<evidence type="ECO:0000256" key="8">
    <source>
        <dbReference type="PIRSR" id="PIRSR005091-1"/>
    </source>
</evidence>
<evidence type="ECO:0000256" key="4">
    <source>
        <dbReference type="ARBA" id="ARBA00022475"/>
    </source>
</evidence>
<gene>
    <name evidence="13" type="primary">ltaS2_2</name>
    <name evidence="13" type="ORF">CLORY_16280</name>
</gene>
<feature type="transmembrane region" description="Helical" evidence="11">
    <location>
        <begin position="12"/>
        <end position="32"/>
    </location>
</feature>
<evidence type="ECO:0000256" key="9">
    <source>
        <dbReference type="PIRSR" id="PIRSR005091-2"/>
    </source>
</evidence>
<proteinExistence type="inferred from homology"/>
<dbReference type="CDD" id="cd16015">
    <property type="entry name" value="LTA_synthase"/>
    <property type="match status" value="1"/>
</dbReference>
<evidence type="ECO:0000256" key="11">
    <source>
        <dbReference type="SAM" id="Phobius"/>
    </source>
</evidence>
<dbReference type="RefSeq" id="WP_079423127.1">
    <property type="nucleotide sequence ID" value="NZ_MZGV01000013.1"/>
</dbReference>
<dbReference type="SUPFAM" id="SSF53649">
    <property type="entry name" value="Alkaline phosphatase-like"/>
    <property type="match status" value="1"/>
</dbReference>
<keyword evidence="4" id="KW-1003">Cell membrane</keyword>
<evidence type="ECO:0000256" key="6">
    <source>
        <dbReference type="ARBA" id="ARBA00022989"/>
    </source>
</evidence>
<dbReference type="PANTHER" id="PTHR47371:SF3">
    <property type="entry name" value="PHOSPHOGLYCEROL TRANSFERASE I"/>
    <property type="match status" value="1"/>
</dbReference>
<dbReference type="AlphaFoldDB" id="A0A1V4IRU4"/>
<sequence>MKKIKQIALNNLDVLIFFVCVFAKLLGFGLQIQDKNIYALLFLLGPAASSILIFCGIGFLFNKRARTRFFYIVNIVISTLILVDSVYYGYFRDMFSIPVIQNGILLGPVKSSVASLFKWQYLLYYIDILIIPSIPYKLMLDKSIMFKRRLVSFAVVFLIGTGGNAFFIYDLNEQQPRLLTTMFNRIYIADMLGGINYHGLDVYNFFQRELQKHTKLSKDKEKAIKTFLNSNKSKGYTALKGKGKGKNLIVIQVEALQQFVIGNSINGQEITPNLNKWLKRSAYFDNYYYQVASGNTSDAEFMTNNSLFPAAEGAAAYLYCGNDLNSLPKALKKENYKAIALHGYREDFWNRSVMNKTEGYDIFYGQRSFKINETIGMGLSDRSFLNQSFNILKKTHQPYFSFLTTLTSHYPFNAISKYGDFNVGEYKGSLFGDYLKSIHYTDQQLGMFLDKLDKEGITDNSIIAIYGDHYAIPQNQQKNLYSFLNATQRNELTWAELQKVPLFIHFPKDENKGVRHTYGGEMDLYPTIANLYDLPTKYMMGKDIFNSKEQGVIFRNGSFTDGKIFYLAPSNKYYDIASGKQISETAELSEKKKEAEKKLEYSDTILNHNLLQKFNNDK</sequence>
<dbReference type="PIRSF" id="PIRSF005091">
    <property type="entry name" value="Mmb_sulf_HI1246"/>
    <property type="match status" value="1"/>
</dbReference>
<dbReference type="InterPro" id="IPR012160">
    <property type="entry name" value="LtaS-like"/>
</dbReference>
<organism evidence="13 14">
    <name type="scientific">Clostridium oryzae</name>
    <dbReference type="NCBI Taxonomy" id="1450648"/>
    <lineage>
        <taxon>Bacteria</taxon>
        <taxon>Bacillati</taxon>
        <taxon>Bacillota</taxon>
        <taxon>Clostridia</taxon>
        <taxon>Eubacteriales</taxon>
        <taxon>Clostridiaceae</taxon>
        <taxon>Clostridium</taxon>
    </lineage>
</organism>
<comment type="pathway">
    <text evidence="2">Cell wall biogenesis; lipoteichoic acid biosynthesis.</text>
</comment>
<dbReference type="InterPro" id="IPR000917">
    <property type="entry name" value="Sulfatase_N"/>
</dbReference>
<feature type="binding site" evidence="10">
    <location>
        <position position="468"/>
    </location>
    <ligand>
        <name>Mn(2+)</name>
        <dbReference type="ChEBI" id="CHEBI:29035"/>
    </ligand>
</feature>
<feature type="transmembrane region" description="Helical" evidence="11">
    <location>
        <begin position="150"/>
        <end position="169"/>
    </location>
</feature>
<feature type="transmembrane region" description="Helical" evidence="11">
    <location>
        <begin position="121"/>
        <end position="138"/>
    </location>
</feature>
<comment type="similarity">
    <text evidence="3">Belongs to the LTA synthase family.</text>
</comment>
<feature type="active site" evidence="8">
    <location>
        <position position="296"/>
    </location>
</feature>
<evidence type="ECO:0000313" key="14">
    <source>
        <dbReference type="Proteomes" id="UP000190080"/>
    </source>
</evidence>
<dbReference type="Proteomes" id="UP000190080">
    <property type="component" value="Unassembled WGS sequence"/>
</dbReference>
<evidence type="ECO:0000313" key="13">
    <source>
        <dbReference type="EMBL" id="OPJ62748.1"/>
    </source>
</evidence>
<comment type="subcellular location">
    <subcellularLocation>
        <location evidence="1">Cell membrane</location>
        <topology evidence="1">Multi-pass membrane protein</topology>
    </subcellularLocation>
</comment>
<feature type="binding site" evidence="10">
    <location>
        <position position="254"/>
    </location>
    <ligand>
        <name>Mn(2+)</name>
        <dbReference type="ChEBI" id="CHEBI:29035"/>
    </ligand>
</feature>
<dbReference type="STRING" id="1450648.CLORY_16280"/>
<dbReference type="Gene3D" id="3.40.720.10">
    <property type="entry name" value="Alkaline Phosphatase, subunit A"/>
    <property type="match status" value="1"/>
</dbReference>
<evidence type="ECO:0000256" key="1">
    <source>
        <dbReference type="ARBA" id="ARBA00004651"/>
    </source>
</evidence>
<dbReference type="GO" id="GO:0005886">
    <property type="term" value="C:plasma membrane"/>
    <property type="evidence" value="ECO:0007669"/>
    <property type="project" value="UniProtKB-SubCell"/>
</dbReference>
<keyword evidence="7 11" id="KW-0472">Membrane</keyword>
<evidence type="ECO:0000259" key="12">
    <source>
        <dbReference type="Pfam" id="PF00884"/>
    </source>
</evidence>
<keyword evidence="5 11" id="KW-0812">Transmembrane</keyword>
<keyword evidence="9" id="KW-0479">Metal-binding</keyword>
<dbReference type="InterPro" id="IPR050448">
    <property type="entry name" value="OpgB/LTA_synthase_biosynth"/>
</dbReference>
<accession>A0A1V4IRU4</accession>
<feature type="transmembrane region" description="Helical" evidence="11">
    <location>
        <begin position="38"/>
        <end position="62"/>
    </location>
</feature>
<dbReference type="PANTHER" id="PTHR47371">
    <property type="entry name" value="LIPOTEICHOIC ACID SYNTHASE"/>
    <property type="match status" value="1"/>
</dbReference>
<feature type="binding site" evidence="9">
    <location>
        <position position="409"/>
    </location>
    <ligand>
        <name>substrate</name>
    </ligand>
</feature>
<dbReference type="OrthoDB" id="5901192at2"/>
<feature type="binding site" evidence="10">
    <location>
        <position position="296"/>
    </location>
    <ligand>
        <name>Mn(2+)</name>
        <dbReference type="ChEBI" id="CHEBI:29035"/>
    </ligand>
</feature>
<keyword evidence="14" id="KW-1185">Reference proteome</keyword>
<evidence type="ECO:0000256" key="10">
    <source>
        <dbReference type="PIRSR" id="PIRSR005091-3"/>
    </source>
</evidence>
<feature type="binding site" evidence="10">
    <location>
        <position position="469"/>
    </location>
    <ligand>
        <name>Mn(2+)</name>
        <dbReference type="ChEBI" id="CHEBI:29035"/>
    </ligand>
</feature>
<reference evidence="13 14" key="1">
    <citation type="submission" date="2017-03" db="EMBL/GenBank/DDBJ databases">
        <title>Genome sequence of Clostridium oryzae DSM 28571.</title>
        <authorList>
            <person name="Poehlein A."/>
            <person name="Daniel R."/>
        </authorList>
    </citation>
    <scope>NUCLEOTIDE SEQUENCE [LARGE SCALE GENOMIC DNA]</scope>
    <source>
        <strain evidence="13 14">DSM 28571</strain>
    </source>
</reference>
<dbReference type="GO" id="GO:0046872">
    <property type="term" value="F:metal ion binding"/>
    <property type="evidence" value="ECO:0007669"/>
    <property type="project" value="UniProtKB-KW"/>
</dbReference>
<evidence type="ECO:0000256" key="3">
    <source>
        <dbReference type="ARBA" id="ARBA00009983"/>
    </source>
</evidence>
<evidence type="ECO:0000256" key="7">
    <source>
        <dbReference type="ARBA" id="ARBA00023136"/>
    </source>
</evidence>
<dbReference type="Gene3D" id="3.30.1120.170">
    <property type="match status" value="1"/>
</dbReference>
<dbReference type="InterPro" id="IPR017850">
    <property type="entry name" value="Alkaline_phosphatase_core_sf"/>
</dbReference>
<feature type="domain" description="Sulfatase N-terminal" evidence="12">
    <location>
        <begin position="246"/>
        <end position="532"/>
    </location>
</feature>
<feature type="transmembrane region" description="Helical" evidence="11">
    <location>
        <begin position="69"/>
        <end position="90"/>
    </location>
</feature>
<dbReference type="Pfam" id="PF00884">
    <property type="entry name" value="Sulfatase"/>
    <property type="match status" value="1"/>
</dbReference>
<keyword evidence="9" id="KW-0464">Manganese</keyword>
<protein>
    <submittedName>
        <fullName evidence="13">Lipoteichoic acid synthase 2</fullName>
    </submittedName>
</protein>
<keyword evidence="6 11" id="KW-1133">Transmembrane helix</keyword>
<evidence type="ECO:0000256" key="2">
    <source>
        <dbReference type="ARBA" id="ARBA00004936"/>
    </source>
</evidence>
<comment type="caution">
    <text evidence="13">The sequence shown here is derived from an EMBL/GenBank/DDBJ whole genome shotgun (WGS) entry which is preliminary data.</text>
</comment>
<evidence type="ECO:0000256" key="5">
    <source>
        <dbReference type="ARBA" id="ARBA00022692"/>
    </source>
</evidence>